<evidence type="ECO:0000256" key="1">
    <source>
        <dbReference type="ARBA" id="ARBA00004141"/>
    </source>
</evidence>
<reference evidence="7" key="1">
    <citation type="submission" date="2021-06" db="EMBL/GenBank/DDBJ databases">
        <title>Parelaphostrongylus tenuis whole genome reference sequence.</title>
        <authorList>
            <person name="Garwood T.J."/>
            <person name="Larsen P.A."/>
            <person name="Fountain-Jones N.M."/>
            <person name="Garbe J.R."/>
            <person name="Macchietto M.G."/>
            <person name="Kania S.A."/>
            <person name="Gerhold R.W."/>
            <person name="Richards J.E."/>
            <person name="Wolf T.M."/>
        </authorList>
    </citation>
    <scope>NUCLEOTIDE SEQUENCE</scope>
    <source>
        <strain evidence="7">MNPRO001-30</strain>
        <tissue evidence="7">Meninges</tissue>
    </source>
</reference>
<dbReference type="GO" id="GO:0045202">
    <property type="term" value="C:synapse"/>
    <property type="evidence" value="ECO:0007669"/>
    <property type="project" value="GOC"/>
</dbReference>
<name>A0AAD5WLI0_PARTN</name>
<keyword evidence="4 5" id="KW-0472">Membrane</keyword>
<feature type="transmembrane region" description="Helical" evidence="5">
    <location>
        <begin position="278"/>
        <end position="297"/>
    </location>
</feature>
<dbReference type="Proteomes" id="UP001196413">
    <property type="component" value="Unassembled WGS sequence"/>
</dbReference>
<dbReference type="PANTHER" id="PTHR11827:SF53">
    <property type="entry name" value="K+_CL-COTRANSPORTER"/>
    <property type="match status" value="1"/>
</dbReference>
<dbReference type="PANTHER" id="PTHR11827">
    <property type="entry name" value="SOLUTE CARRIER FAMILY 12, CATION COTRANSPORTERS"/>
    <property type="match status" value="1"/>
</dbReference>
<feature type="transmembrane region" description="Helical" evidence="5">
    <location>
        <begin position="192"/>
        <end position="208"/>
    </location>
</feature>
<dbReference type="Gene3D" id="1.20.1740.10">
    <property type="entry name" value="Amino acid/polyamine transporter I"/>
    <property type="match status" value="1"/>
</dbReference>
<feature type="transmembrane region" description="Helical" evidence="5">
    <location>
        <begin position="405"/>
        <end position="423"/>
    </location>
</feature>
<protein>
    <recommendedName>
        <fullName evidence="6">Amino acid permease/ SLC12A domain-containing protein</fullName>
    </recommendedName>
</protein>
<keyword evidence="3 5" id="KW-1133">Transmembrane helix</keyword>
<feature type="transmembrane region" description="Helical" evidence="5">
    <location>
        <begin position="481"/>
        <end position="507"/>
    </location>
</feature>
<dbReference type="GO" id="GO:0055075">
    <property type="term" value="P:potassium ion homeostasis"/>
    <property type="evidence" value="ECO:0007669"/>
    <property type="project" value="TreeGrafter"/>
</dbReference>
<feature type="domain" description="Amino acid permease/ SLC12A" evidence="6">
    <location>
        <begin position="124"/>
        <end position="298"/>
    </location>
</feature>
<comment type="subcellular location">
    <subcellularLocation>
        <location evidence="1">Membrane</location>
        <topology evidence="1">Multi-pass membrane protein</topology>
    </subcellularLocation>
</comment>
<sequence>MLNGGDRRHGPPVSEGEVHELLPSSIATTSPTSIQKHGSRFTLSFESNHAHPSGSAISRTSSHRELFAWGGGKEAGNHNLALFEEPSMPFFSSYLKAHTTPGPLERMQSENQKKKADLGVMLGVYLPTIQHILGVTMFIRLFWVVGIAGLGQTFVLLFLCCLCTFLTCISISAVATNGVVESGGAYFMISRNLGPEFGSAVGLLFYLANTVATSMYLVGGVEILLLYIFPGLTIGGPEVHSQTDTFGMMTNNLRFYSTLLLLLEFIIVAMGVKFVQMLAPVSLVCVILSILACYAGGIEKTVNPDAGLRVCMYGDHLLQSKFVIPKDNGSIYDMCDYCNLNNSYLVENLCPGRNCSADVFYTPLTCVNGFPGFKNNLGSQYIGKFYTTVEDKADLKRDVFQDVNTSFWVLLAIYFPAVTGIFTGANMSGDLKNPQQSIPKGTIAATLTTSFIYFSLAFVFGATISGSVLRDKNGQSMGGSMVVAALSWPSAWVLLVGSFLSTFGAALQCLCSAPRLLQSIAKDDVIPILTPFRRSRRIMNLLWV</sequence>
<evidence type="ECO:0000256" key="5">
    <source>
        <dbReference type="SAM" id="Phobius"/>
    </source>
</evidence>
<evidence type="ECO:0000313" key="8">
    <source>
        <dbReference type="Proteomes" id="UP001196413"/>
    </source>
</evidence>
<keyword evidence="2 5" id="KW-0812">Transmembrane</keyword>
<dbReference type="GO" id="GO:0007268">
    <property type="term" value="P:chemical synaptic transmission"/>
    <property type="evidence" value="ECO:0007669"/>
    <property type="project" value="TreeGrafter"/>
</dbReference>
<proteinExistence type="predicted"/>
<dbReference type="InterPro" id="IPR004841">
    <property type="entry name" value="AA-permease/SLC12A_dom"/>
</dbReference>
<organism evidence="7 8">
    <name type="scientific">Parelaphostrongylus tenuis</name>
    <name type="common">Meningeal worm</name>
    <dbReference type="NCBI Taxonomy" id="148309"/>
    <lineage>
        <taxon>Eukaryota</taxon>
        <taxon>Metazoa</taxon>
        <taxon>Ecdysozoa</taxon>
        <taxon>Nematoda</taxon>
        <taxon>Chromadorea</taxon>
        <taxon>Rhabditida</taxon>
        <taxon>Rhabditina</taxon>
        <taxon>Rhabditomorpha</taxon>
        <taxon>Strongyloidea</taxon>
        <taxon>Metastrongylidae</taxon>
        <taxon>Parelaphostrongylus</taxon>
    </lineage>
</organism>
<dbReference type="InterPro" id="IPR004842">
    <property type="entry name" value="SLC12A_fam"/>
</dbReference>
<dbReference type="Pfam" id="PF00324">
    <property type="entry name" value="AA_permease"/>
    <property type="match status" value="2"/>
</dbReference>
<feature type="transmembrane region" description="Helical" evidence="5">
    <location>
        <begin position="118"/>
        <end position="143"/>
    </location>
</feature>
<feature type="transmembrane region" description="Helical" evidence="5">
    <location>
        <begin position="155"/>
        <end position="180"/>
    </location>
</feature>
<evidence type="ECO:0000313" key="7">
    <source>
        <dbReference type="EMBL" id="KAJ1375094.1"/>
    </source>
</evidence>
<dbReference type="GO" id="GO:0006884">
    <property type="term" value="P:cell volume homeostasis"/>
    <property type="evidence" value="ECO:0007669"/>
    <property type="project" value="TreeGrafter"/>
</dbReference>
<feature type="domain" description="Amino acid permease/ SLC12A" evidence="6">
    <location>
        <begin position="387"/>
        <end position="535"/>
    </location>
</feature>
<evidence type="ECO:0000256" key="2">
    <source>
        <dbReference type="ARBA" id="ARBA00022692"/>
    </source>
</evidence>
<gene>
    <name evidence="7" type="ORF">KIN20_038338</name>
</gene>
<comment type="caution">
    <text evidence="7">The sequence shown here is derived from an EMBL/GenBank/DDBJ whole genome shotgun (WGS) entry which is preliminary data.</text>
</comment>
<evidence type="ECO:0000256" key="4">
    <source>
        <dbReference type="ARBA" id="ARBA00023136"/>
    </source>
</evidence>
<dbReference type="GO" id="GO:1990573">
    <property type="term" value="P:potassium ion import across plasma membrane"/>
    <property type="evidence" value="ECO:0007669"/>
    <property type="project" value="TreeGrafter"/>
</dbReference>
<feature type="transmembrane region" description="Helical" evidence="5">
    <location>
        <begin position="253"/>
        <end position="272"/>
    </location>
</feature>
<keyword evidence="8" id="KW-1185">Reference proteome</keyword>
<dbReference type="GO" id="GO:0015379">
    <property type="term" value="F:potassium:chloride symporter activity"/>
    <property type="evidence" value="ECO:0007669"/>
    <property type="project" value="TreeGrafter"/>
</dbReference>
<feature type="transmembrane region" description="Helical" evidence="5">
    <location>
        <begin position="443"/>
        <end position="469"/>
    </location>
</feature>
<evidence type="ECO:0000256" key="3">
    <source>
        <dbReference type="ARBA" id="ARBA00022989"/>
    </source>
</evidence>
<dbReference type="GO" id="GO:0005886">
    <property type="term" value="C:plasma membrane"/>
    <property type="evidence" value="ECO:0007669"/>
    <property type="project" value="TreeGrafter"/>
</dbReference>
<evidence type="ECO:0000259" key="6">
    <source>
        <dbReference type="Pfam" id="PF00324"/>
    </source>
</evidence>
<dbReference type="EMBL" id="JAHQIW010007506">
    <property type="protein sequence ID" value="KAJ1375094.1"/>
    <property type="molecule type" value="Genomic_DNA"/>
</dbReference>
<dbReference type="GO" id="GO:0055064">
    <property type="term" value="P:chloride ion homeostasis"/>
    <property type="evidence" value="ECO:0007669"/>
    <property type="project" value="TreeGrafter"/>
</dbReference>
<accession>A0AAD5WLI0</accession>
<dbReference type="AlphaFoldDB" id="A0AAD5WLI0"/>